<dbReference type="SUPFAM" id="SSF48452">
    <property type="entry name" value="TPR-like"/>
    <property type="match status" value="1"/>
</dbReference>
<dbReference type="PANTHER" id="PTHR21391:SF0">
    <property type="entry name" value="AT04489P-RELATED"/>
    <property type="match status" value="1"/>
</dbReference>
<accession>A0A9N9W962</accession>
<dbReference type="InterPro" id="IPR011990">
    <property type="entry name" value="TPR-like_helical_dom_sf"/>
</dbReference>
<dbReference type="PANTHER" id="PTHR21391">
    <property type="entry name" value="AT04489P-RELATED"/>
    <property type="match status" value="1"/>
</dbReference>
<sequence length="378" mass="43156">MRKKLVPEEKPVYNAVAVYRERGNYLQRLELFENAILAYNEALRWNGSDVRSLLGRSLARAKATHYVGALADAAKAAELEPENISALQIRAQTEYQKRAFERALVLAHRGQSLRKLPPNFAECARVAEETIRECTGKYAGKMLSNTLAIRQVKIRAELDDTDVPLVKKRVSRMQKQPTQKVVLRERRPLYAARASEAAARARLFRTRKEQLTRAQRQHAVDARRLIHATQAAYEERDTAKCLENAEFAIERISRKSVRLLPSKEKQRLRIMERALAMSCVNICLEGEVADAEESLAKREKAMLSLMQDSDMRSAAEHLFRRMSVIPASRRFSIMPGARVEDNADTARSRRVSIAPKTQQPTRIARKPQKVLGFQNFDY</sequence>
<protein>
    <submittedName>
        <fullName evidence="1">Uncharacterized protein</fullName>
    </submittedName>
</protein>
<dbReference type="AlphaFoldDB" id="A0A9N9W962"/>
<reference evidence="1" key="1">
    <citation type="submission" date="2021-12" db="EMBL/GenBank/DDBJ databases">
        <authorList>
            <person name="King R."/>
        </authorList>
    </citation>
    <scope>NUCLEOTIDE SEQUENCE</scope>
</reference>
<dbReference type="EMBL" id="OU893346">
    <property type="protein sequence ID" value="CAG9786139.1"/>
    <property type="molecule type" value="Genomic_DNA"/>
</dbReference>
<name>A0A9N9W962_9NEOP</name>
<reference evidence="1" key="2">
    <citation type="submission" date="2022-10" db="EMBL/GenBank/DDBJ databases">
        <authorList>
            <consortium name="ENA_rothamsted_submissions"/>
            <consortium name="culmorum"/>
            <person name="King R."/>
        </authorList>
    </citation>
    <scope>NUCLEOTIDE SEQUENCE</scope>
</reference>
<dbReference type="Proteomes" id="UP001153714">
    <property type="component" value="Chromosome 15"/>
</dbReference>
<evidence type="ECO:0000313" key="2">
    <source>
        <dbReference type="Proteomes" id="UP001153714"/>
    </source>
</evidence>
<proteinExistence type="predicted"/>
<keyword evidence="2" id="KW-1185">Reference proteome</keyword>
<dbReference type="Gene3D" id="1.25.40.10">
    <property type="entry name" value="Tetratricopeptide repeat domain"/>
    <property type="match status" value="1"/>
</dbReference>
<gene>
    <name evidence="1" type="ORF">DIATSA_LOCUS4115</name>
</gene>
<evidence type="ECO:0000313" key="1">
    <source>
        <dbReference type="EMBL" id="CAG9786139.1"/>
    </source>
</evidence>
<organism evidence="1 2">
    <name type="scientific">Diatraea saccharalis</name>
    <name type="common">sugarcane borer</name>
    <dbReference type="NCBI Taxonomy" id="40085"/>
    <lineage>
        <taxon>Eukaryota</taxon>
        <taxon>Metazoa</taxon>
        <taxon>Ecdysozoa</taxon>
        <taxon>Arthropoda</taxon>
        <taxon>Hexapoda</taxon>
        <taxon>Insecta</taxon>
        <taxon>Pterygota</taxon>
        <taxon>Neoptera</taxon>
        <taxon>Endopterygota</taxon>
        <taxon>Lepidoptera</taxon>
        <taxon>Glossata</taxon>
        <taxon>Ditrysia</taxon>
        <taxon>Pyraloidea</taxon>
        <taxon>Crambidae</taxon>
        <taxon>Crambinae</taxon>
        <taxon>Diatraea</taxon>
    </lineage>
</organism>
<dbReference type="OrthoDB" id="10268002at2759"/>